<dbReference type="EMBL" id="CP028774">
    <property type="protein sequence ID" value="AWU75185.1"/>
    <property type="molecule type" value="Genomic_DNA"/>
</dbReference>
<keyword evidence="3" id="KW-1185">Reference proteome</keyword>
<keyword evidence="1" id="KW-0732">Signal</keyword>
<proteinExistence type="predicted"/>
<organism evidence="2 3">
    <name type="scientific">Pichia kudriavzevii</name>
    <name type="common">Yeast</name>
    <name type="synonym">Issatchenkia orientalis</name>
    <dbReference type="NCBI Taxonomy" id="4909"/>
    <lineage>
        <taxon>Eukaryota</taxon>
        <taxon>Fungi</taxon>
        <taxon>Dikarya</taxon>
        <taxon>Ascomycota</taxon>
        <taxon>Saccharomycotina</taxon>
        <taxon>Pichiomycetes</taxon>
        <taxon>Pichiales</taxon>
        <taxon>Pichiaceae</taxon>
        <taxon>Pichia</taxon>
    </lineage>
</organism>
<dbReference type="Gene3D" id="1.20.120.20">
    <property type="entry name" value="Apolipoprotein"/>
    <property type="match status" value="1"/>
</dbReference>
<dbReference type="KEGG" id="pkz:C5L36_0B04360"/>
<dbReference type="Proteomes" id="UP000249293">
    <property type="component" value="Chromosome 2"/>
</dbReference>
<evidence type="ECO:0008006" key="4">
    <source>
        <dbReference type="Google" id="ProtNLM"/>
    </source>
</evidence>
<dbReference type="PANTHER" id="PTHR47372">
    <property type="entry name" value="DAUER UP-REGULATED-RELATED"/>
    <property type="match status" value="1"/>
</dbReference>
<accession>A0A2U9R1K7</accession>
<evidence type="ECO:0000256" key="1">
    <source>
        <dbReference type="SAM" id="SignalP"/>
    </source>
</evidence>
<feature type="signal peptide" evidence="1">
    <location>
        <begin position="1"/>
        <end position="27"/>
    </location>
</feature>
<dbReference type="OrthoDB" id="3976380at2759"/>
<protein>
    <recommendedName>
        <fullName evidence="4">Embryonic protein DC-8</fullName>
    </recommendedName>
</protein>
<reference evidence="2 3" key="1">
    <citation type="submission" date="2018-06" db="EMBL/GenBank/DDBJ databases">
        <title>Population genomics shows no distinction between pathogenic Candida krusei and environmental Pichia kudriavzevii: One species, four names.</title>
        <authorList>
            <person name="Douglass A.P."/>
            <person name="Offei B."/>
            <person name="Braun-Galleani S."/>
            <person name="Coughlan A.Y."/>
            <person name="Martos A."/>
            <person name="Ortiz-Merino R.A."/>
            <person name="Byrne K.P."/>
            <person name="Wolfe K.H."/>
        </authorList>
    </citation>
    <scope>NUCLEOTIDE SEQUENCE [LARGE SCALE GENOMIC DNA]</scope>
    <source>
        <strain evidence="2 3">CBS573</strain>
    </source>
</reference>
<dbReference type="VEuPathDB" id="FungiDB:C5L36_0B04360"/>
<dbReference type="AlphaFoldDB" id="A0A2U9R1K7"/>
<evidence type="ECO:0000313" key="2">
    <source>
        <dbReference type="EMBL" id="AWU75185.1"/>
    </source>
</evidence>
<dbReference type="GeneID" id="40382950"/>
<name>A0A2U9R1K7_PICKU</name>
<sequence length="687" mass="75950">MVKMAGNTAAKTLVIGLAGLYAVKVIADQQPPKTNVAHVQERITHAPGAGLNVGQHPLQEVHDTSDQSLSNLKKYIQLSGDEASQRAMSIYDEAYSKVLDAKKKLDDASSSGSNKFWADGTNEEILKKNYDEASKRLADLKKYLNDYVDSANSGISENIKKGANVAQGYASDAYSKLVGSKESAEDVYKGNAEYFSEKAREAKKEWDDTKSSWFKWRKAQSKEVQDRAEAKYNFFKQRSDSAISQLTKYLEESGQDAKKIVDDFNKELQRKASQAADKASQVKEDAISKGYDLKDAAGKHVENAKDSVKENADTAKLYAEGYKDRAVQAGYDAKEAAGKHVENAKDSVKENADTAKLYAEGYKDRAVQAGYDAKEAAGKHVENAKDSVKENADTAKLYAEGYRDRAVQAGYDAKEAIDEQGEYMKKKLYNAKDAVADTASDVKDIVDENGKYIKNKAYDAKDAAAEGASNAKEYVGENVEYLRDQAAKAKEDAINAGSDARGYVDSKASDIKSFAHENIDYAKDKASEVSGDVKESVDENAKYAKNKYVDVKERVAQAGYDTNEKIKDDAKYVKDSVQDGAETAKNWLGSVGSATKNFFVDKYNSLYNSLGIFRASTLEIAEEAAKYYDEEVAKAKKEYDEARGGWFGLKRAKPQEIQDAAREHWEILKAKQSAAHQELQRWKSNNK</sequence>
<feature type="chain" id="PRO_5016036932" description="Embryonic protein DC-8" evidence="1">
    <location>
        <begin position="28"/>
        <end position="687"/>
    </location>
</feature>
<evidence type="ECO:0000313" key="3">
    <source>
        <dbReference type="Proteomes" id="UP000249293"/>
    </source>
</evidence>
<dbReference type="PANTHER" id="PTHR47372:SF11">
    <property type="entry name" value="RE19971P"/>
    <property type="match status" value="1"/>
</dbReference>
<dbReference type="RefSeq" id="XP_029320662.1">
    <property type="nucleotide sequence ID" value="XM_029464803.1"/>
</dbReference>
<gene>
    <name evidence="2" type="ORF">C5L36_0B04360</name>
</gene>